<keyword evidence="2" id="KW-1185">Reference proteome</keyword>
<dbReference type="Proteomes" id="UP000315003">
    <property type="component" value="Chromosome"/>
</dbReference>
<protein>
    <submittedName>
        <fullName evidence="1">Uncharacterized protein</fullName>
    </submittedName>
</protein>
<accession>A0A517SNG4</accession>
<proteinExistence type="predicted"/>
<name>A0A517SNG4_9BACT</name>
<dbReference type="OrthoDB" id="289161at2"/>
<organism evidence="1 2">
    <name type="scientific">Stieleria bergensis</name>
    <dbReference type="NCBI Taxonomy" id="2528025"/>
    <lineage>
        <taxon>Bacteria</taxon>
        <taxon>Pseudomonadati</taxon>
        <taxon>Planctomycetota</taxon>
        <taxon>Planctomycetia</taxon>
        <taxon>Pirellulales</taxon>
        <taxon>Pirellulaceae</taxon>
        <taxon>Stieleria</taxon>
    </lineage>
</organism>
<sequence length="71" mass="8065">MTTATLEIKEVETQSLTQHEAVVNIQLSDAEIQRRVDSIKSTWTAADRRERRIEAGERFHHLMEALFAGAA</sequence>
<dbReference type="EMBL" id="CP036272">
    <property type="protein sequence ID" value="QDT57656.1"/>
    <property type="molecule type" value="Genomic_DNA"/>
</dbReference>
<dbReference type="AlphaFoldDB" id="A0A517SNG4"/>
<evidence type="ECO:0000313" key="1">
    <source>
        <dbReference type="EMBL" id="QDT57656.1"/>
    </source>
</evidence>
<evidence type="ECO:0000313" key="2">
    <source>
        <dbReference type="Proteomes" id="UP000315003"/>
    </source>
</evidence>
<dbReference type="RefSeq" id="WP_145268287.1">
    <property type="nucleotide sequence ID" value="NZ_CP036272.1"/>
</dbReference>
<gene>
    <name evidence="1" type="ORF">SV7mr_01390</name>
</gene>
<reference evidence="1 2" key="1">
    <citation type="submission" date="2019-02" db="EMBL/GenBank/DDBJ databases">
        <title>Deep-cultivation of Planctomycetes and their phenomic and genomic characterization uncovers novel biology.</title>
        <authorList>
            <person name="Wiegand S."/>
            <person name="Jogler M."/>
            <person name="Boedeker C."/>
            <person name="Pinto D."/>
            <person name="Vollmers J."/>
            <person name="Rivas-Marin E."/>
            <person name="Kohn T."/>
            <person name="Peeters S.H."/>
            <person name="Heuer A."/>
            <person name="Rast P."/>
            <person name="Oberbeckmann S."/>
            <person name="Bunk B."/>
            <person name="Jeske O."/>
            <person name="Meyerdierks A."/>
            <person name="Storesund J.E."/>
            <person name="Kallscheuer N."/>
            <person name="Luecker S."/>
            <person name="Lage O.M."/>
            <person name="Pohl T."/>
            <person name="Merkel B.J."/>
            <person name="Hornburger P."/>
            <person name="Mueller R.-W."/>
            <person name="Bruemmer F."/>
            <person name="Labrenz M."/>
            <person name="Spormann A.M."/>
            <person name="Op den Camp H."/>
            <person name="Overmann J."/>
            <person name="Amann R."/>
            <person name="Jetten M.S.M."/>
            <person name="Mascher T."/>
            <person name="Medema M.H."/>
            <person name="Devos D.P."/>
            <person name="Kaster A.-K."/>
            <person name="Ovreas L."/>
            <person name="Rohde M."/>
            <person name="Galperin M.Y."/>
            <person name="Jogler C."/>
        </authorList>
    </citation>
    <scope>NUCLEOTIDE SEQUENCE [LARGE SCALE GENOMIC DNA]</scope>
    <source>
        <strain evidence="1 2">SV_7m_r</strain>
    </source>
</reference>